<proteinExistence type="predicted"/>
<accession>A0A2A2ZB52</accession>
<evidence type="ECO:0000256" key="1">
    <source>
        <dbReference type="SAM" id="MobiDB-lite"/>
    </source>
</evidence>
<reference evidence="2 3" key="1">
    <citation type="submission" date="2017-08" db="EMBL/GenBank/DDBJ databases">
        <title>Phylogenetic analysis of Mycobacterium avium complex whole genomes.</title>
        <authorList>
            <person name="Caverly L.J."/>
            <person name="Spilker T."/>
            <person name="Lipuma J."/>
        </authorList>
    </citation>
    <scope>NUCLEOTIDE SEQUENCE [LARGE SCALE GENOMIC DNA]</scope>
    <source>
        <strain evidence="2 3">FLAC0165</strain>
    </source>
</reference>
<protein>
    <submittedName>
        <fullName evidence="2">Uncharacterized protein</fullName>
    </submittedName>
</protein>
<dbReference type="Proteomes" id="UP000217768">
    <property type="component" value="Unassembled WGS sequence"/>
</dbReference>
<sequence>MQNMAAFTNSPDFGAFITTIRSLTSVSRKSVEDMGGPSERQQQDVESGKNMPITDRTCDQYSNFLQQRETSSVLITRTFFEAACSVFRGAQVTPELGWEDAPLHPGAGFMLGDLATPGAAITAGSLVFPAAREVCARTFADLAGGTTAFTHVASRIATRHTAITVMPWPVALSNNFTSGAPWPSHHTYRIGIPSNNGFPRVLMDPLRGVFDLENAHLRAAALGATGADRTCLAWAVLLANGAAARSGAIPLQAWINVFSPDPGERSRWANLQTQIHADTGVTTTVTLDDVLSTAQRYLLPWVEEWLAASGLHFITGPGDAQLTWALNTADYRSVEWDPDDNNNAPGPQLWFCDPTMIDAVSAVLNDRRTGNLVLDDTALTATGSQHPQFVWCPLGSSGRHALLQQAGTDQWRPAVLY</sequence>
<feature type="region of interest" description="Disordered" evidence="1">
    <location>
        <begin position="28"/>
        <end position="53"/>
    </location>
</feature>
<organism evidence="2 3">
    <name type="scientific">Mycobacterium avium</name>
    <dbReference type="NCBI Taxonomy" id="1764"/>
    <lineage>
        <taxon>Bacteria</taxon>
        <taxon>Bacillati</taxon>
        <taxon>Actinomycetota</taxon>
        <taxon>Actinomycetes</taxon>
        <taxon>Mycobacteriales</taxon>
        <taxon>Mycobacteriaceae</taxon>
        <taxon>Mycobacterium</taxon>
        <taxon>Mycobacterium avium complex (MAC)</taxon>
    </lineage>
</organism>
<evidence type="ECO:0000313" key="2">
    <source>
        <dbReference type="EMBL" id="PBA23638.1"/>
    </source>
</evidence>
<dbReference type="EMBL" id="NSFD01000058">
    <property type="protein sequence ID" value="PBA23638.1"/>
    <property type="molecule type" value="Genomic_DNA"/>
</dbReference>
<evidence type="ECO:0000313" key="3">
    <source>
        <dbReference type="Proteomes" id="UP000217768"/>
    </source>
</evidence>
<dbReference type="AlphaFoldDB" id="A0A2A2ZB52"/>
<name>A0A2A2ZB52_MYCAV</name>
<gene>
    <name evidence="2" type="ORF">CKJ66_27375</name>
</gene>
<comment type="caution">
    <text evidence="2">The sequence shown here is derived from an EMBL/GenBank/DDBJ whole genome shotgun (WGS) entry which is preliminary data.</text>
</comment>